<feature type="region of interest" description="Disordered" evidence="1">
    <location>
        <begin position="228"/>
        <end position="255"/>
    </location>
</feature>
<feature type="compositionally biased region" description="Basic and acidic residues" evidence="1">
    <location>
        <begin position="126"/>
        <end position="135"/>
    </location>
</feature>
<keyword evidence="2" id="KW-0472">Membrane</keyword>
<protein>
    <submittedName>
        <fullName evidence="3">Uncharacterized protein</fullName>
    </submittedName>
</protein>
<organism evidence="3">
    <name type="scientific">Desulfobacca acetoxidans</name>
    <dbReference type="NCBI Taxonomy" id="60893"/>
    <lineage>
        <taxon>Bacteria</taxon>
        <taxon>Pseudomonadati</taxon>
        <taxon>Thermodesulfobacteriota</taxon>
        <taxon>Desulfobaccia</taxon>
        <taxon>Desulfobaccales</taxon>
        <taxon>Desulfobaccaceae</taxon>
        <taxon>Desulfobacca</taxon>
    </lineage>
</organism>
<dbReference type="EMBL" id="DSXI01000098">
    <property type="protein sequence ID" value="HGS04456.1"/>
    <property type="molecule type" value="Genomic_DNA"/>
</dbReference>
<evidence type="ECO:0000256" key="1">
    <source>
        <dbReference type="SAM" id="MobiDB-lite"/>
    </source>
</evidence>
<keyword evidence="2" id="KW-0812">Transmembrane</keyword>
<keyword evidence="2" id="KW-1133">Transmembrane helix</keyword>
<reference evidence="3" key="1">
    <citation type="journal article" date="2020" name="mSystems">
        <title>Genome- and Community-Level Interaction Insights into Carbon Utilization and Element Cycling Functions of Hydrothermarchaeota in Hydrothermal Sediment.</title>
        <authorList>
            <person name="Zhou Z."/>
            <person name="Liu Y."/>
            <person name="Xu W."/>
            <person name="Pan J."/>
            <person name="Luo Z.H."/>
            <person name="Li M."/>
        </authorList>
    </citation>
    <scope>NUCLEOTIDE SEQUENCE [LARGE SCALE GENOMIC DNA]</scope>
    <source>
        <strain evidence="3">SpSt-548</strain>
    </source>
</reference>
<evidence type="ECO:0000313" key="3">
    <source>
        <dbReference type="EMBL" id="HGS04456.1"/>
    </source>
</evidence>
<evidence type="ECO:0000256" key="2">
    <source>
        <dbReference type="SAM" id="Phobius"/>
    </source>
</evidence>
<comment type="caution">
    <text evidence="3">The sequence shown here is derived from an EMBL/GenBank/DDBJ whole genome shotgun (WGS) entry which is preliminary data.</text>
</comment>
<gene>
    <name evidence="3" type="ORF">ENT08_01730</name>
</gene>
<feature type="region of interest" description="Disordered" evidence="1">
    <location>
        <begin position="86"/>
        <end position="135"/>
    </location>
</feature>
<dbReference type="AlphaFoldDB" id="A0A7V4LC34"/>
<name>A0A7V4LC34_9BACT</name>
<feature type="transmembrane region" description="Helical" evidence="2">
    <location>
        <begin position="23"/>
        <end position="43"/>
    </location>
</feature>
<feature type="compositionally biased region" description="Low complexity" evidence="1">
    <location>
        <begin position="237"/>
        <end position="255"/>
    </location>
</feature>
<sequence length="255" mass="26706">MAESRGKKGKKGRWQIDLGPKEMVFAGLGVAGLLMMCFALGTLAGRGDIYRVLVNWGVLAPETLKTVAMPAGTGVAPAAAAAATATQPQEGAVVPPTLPAAGTGKETPGPPQGQAASPPAGKKKTTLKDSKKTDETLKKIKKEVAPQLVFLNKQDQAARTGPGNKAKDKAAAKTGPTLVFVAKYRDGKRAQAKVAEMRKQGEQVFLKEGKDGEGSYFAIYRQLPGSAAKTPVVAQHQPKTQKPPQKTGKTSTSHQ</sequence>
<proteinExistence type="predicted"/>
<accession>A0A7V4LC34</accession>